<evidence type="ECO:0000256" key="4">
    <source>
        <dbReference type="PIRSR" id="PIRSR605511-2"/>
    </source>
</evidence>
<dbReference type="InterPro" id="IPR013658">
    <property type="entry name" value="SGL"/>
</dbReference>
<dbReference type="InterPro" id="IPR005471">
    <property type="entry name" value="Tscrpt_reg_IclR_N"/>
</dbReference>
<comment type="caution">
    <text evidence="6">The sequence shown here is derived from an EMBL/GenBank/DDBJ whole genome shotgun (WGS) entry which is preliminary data.</text>
</comment>
<dbReference type="GO" id="GO:0006355">
    <property type="term" value="P:regulation of DNA-templated transcription"/>
    <property type="evidence" value="ECO:0007669"/>
    <property type="project" value="InterPro"/>
</dbReference>
<dbReference type="InterPro" id="IPR005511">
    <property type="entry name" value="SMP-30"/>
</dbReference>
<dbReference type="InterPro" id="IPR036390">
    <property type="entry name" value="WH_DNA-bd_sf"/>
</dbReference>
<dbReference type="PROSITE" id="PS51077">
    <property type="entry name" value="HTH_ICLR"/>
    <property type="match status" value="1"/>
</dbReference>
<comment type="cofactor">
    <cofactor evidence="4">
        <name>Zn(2+)</name>
        <dbReference type="ChEBI" id="CHEBI:29105"/>
    </cofactor>
    <text evidence="4">Binds 1 divalent metal cation per subunit.</text>
</comment>
<gene>
    <name evidence="6" type="ORF">EDD52_13611</name>
</gene>
<dbReference type="InterPro" id="IPR011991">
    <property type="entry name" value="ArsR-like_HTH"/>
</dbReference>
<dbReference type="Pfam" id="PF09339">
    <property type="entry name" value="HTH_IclR"/>
    <property type="match status" value="1"/>
</dbReference>
<dbReference type="SUPFAM" id="SSF63829">
    <property type="entry name" value="Calcium-dependent phosphotriesterase"/>
    <property type="match status" value="1"/>
</dbReference>
<evidence type="ECO:0000256" key="3">
    <source>
        <dbReference type="ARBA" id="ARBA00023163"/>
    </source>
</evidence>
<dbReference type="SUPFAM" id="SSF46785">
    <property type="entry name" value="Winged helix' DNA-binding domain"/>
    <property type="match status" value="1"/>
</dbReference>
<dbReference type="SUPFAM" id="SSF55781">
    <property type="entry name" value="GAF domain-like"/>
    <property type="match status" value="1"/>
</dbReference>
<dbReference type="GO" id="GO:0003677">
    <property type="term" value="F:DNA binding"/>
    <property type="evidence" value="ECO:0007669"/>
    <property type="project" value="InterPro"/>
</dbReference>
<sequence length="549" mass="59712">MLIEDPLENAQDVPGAQSLTRGIDLLLLLGRSSPLTFRQIQDHLELSKGSLHRLLSALRSRRLVRYDRDTRRYAIGATVMSLARGALDRDATVRACQAEMSRLSQLLKVPCCLYVSDDESVFVLDAADPAGRTVRVWPRLTLEQSPPGQAMLAGRPAEQKNEWSSDLQRIISKARALGYVASYGDPLAVAAAVHDGDGTVVGALGCQFDAAGTAPDKLHEAGQMIREAARRASHHVGVTQRLTEQVIAPRPRAPFKGRVHDTGRDYVGESPSWCETTGRLWWLDVLAPALRWLDVATGESGRTLLDGLTGGLALTSGPELLLTGENGLSLFDPKTSQQTPLIDPEAHRPENRFNTVGVDPQHRMWTGTMPLDNLEKSGTLYRINPDLSFEIIVPEIFLPKNTVFSADGRSAYLTEQDPSKGRAVVVAYDLGDDGLPINRRELLHGSDEDGQPAGLTIDAEGCLWVAMRGGWSVMRLDTAGKQLARHSLPVPMPTALTFGGPDLGSLFVTSTYLRLPPGYNDIAPLSGRLIELTPGVSGRAPTRVNLERP</sequence>
<comment type="similarity">
    <text evidence="1">Belongs to the SMP-30/CGR1 family.</text>
</comment>
<proteinExistence type="inferred from homology"/>
<dbReference type="InterPro" id="IPR011042">
    <property type="entry name" value="6-blade_b-propeller_TolB-like"/>
</dbReference>
<dbReference type="PANTHER" id="PTHR10907:SF47">
    <property type="entry name" value="REGUCALCIN"/>
    <property type="match status" value="1"/>
</dbReference>
<dbReference type="Gene3D" id="1.10.10.10">
    <property type="entry name" value="Winged helix-like DNA-binding domain superfamily/Winged helix DNA-binding domain"/>
    <property type="match status" value="1"/>
</dbReference>
<evidence type="ECO:0000259" key="5">
    <source>
        <dbReference type="PROSITE" id="PS51077"/>
    </source>
</evidence>
<feature type="binding site" evidence="4">
    <location>
        <position position="352"/>
    </location>
    <ligand>
        <name>substrate</name>
    </ligand>
</feature>
<evidence type="ECO:0000256" key="1">
    <source>
        <dbReference type="ARBA" id="ARBA00008853"/>
    </source>
</evidence>
<keyword evidence="7" id="KW-1185">Reference proteome</keyword>
<feature type="domain" description="HTH iclR-type" evidence="5">
    <location>
        <begin position="16"/>
        <end position="77"/>
    </location>
</feature>
<accession>A0A4R3IR62</accession>
<dbReference type="GO" id="GO:0019853">
    <property type="term" value="P:L-ascorbic acid biosynthetic process"/>
    <property type="evidence" value="ECO:0007669"/>
    <property type="project" value="TreeGrafter"/>
</dbReference>
<dbReference type="Pfam" id="PF08450">
    <property type="entry name" value="SGL"/>
    <property type="match status" value="1"/>
</dbReference>
<dbReference type="Gene3D" id="2.120.10.30">
    <property type="entry name" value="TolB, C-terminal domain"/>
    <property type="match status" value="1"/>
</dbReference>
<dbReference type="AlphaFoldDB" id="A0A4R3IR62"/>
<feature type="binding site" evidence="4">
    <location>
        <position position="354"/>
    </location>
    <ligand>
        <name>substrate</name>
    </ligand>
</feature>
<dbReference type="GO" id="GO:0004341">
    <property type="term" value="F:gluconolactonase activity"/>
    <property type="evidence" value="ECO:0007669"/>
    <property type="project" value="TreeGrafter"/>
</dbReference>
<dbReference type="PRINTS" id="PR01790">
    <property type="entry name" value="SMP30FAMILY"/>
</dbReference>
<dbReference type="Gene3D" id="3.30.450.40">
    <property type="match status" value="1"/>
</dbReference>
<keyword evidence="4" id="KW-0479">Metal-binding</keyword>
<evidence type="ECO:0000256" key="2">
    <source>
        <dbReference type="ARBA" id="ARBA00023015"/>
    </source>
</evidence>
<evidence type="ECO:0000313" key="6">
    <source>
        <dbReference type="EMBL" id="TCS53205.1"/>
    </source>
</evidence>
<evidence type="ECO:0000313" key="7">
    <source>
        <dbReference type="Proteomes" id="UP000295696"/>
    </source>
</evidence>
<keyword evidence="2" id="KW-0805">Transcription regulation</keyword>
<dbReference type="PANTHER" id="PTHR10907">
    <property type="entry name" value="REGUCALCIN"/>
    <property type="match status" value="1"/>
</dbReference>
<feature type="binding site" evidence="4">
    <location>
        <position position="269"/>
    </location>
    <ligand>
        <name>a divalent metal cation</name>
        <dbReference type="ChEBI" id="CHEBI:60240"/>
    </ligand>
</feature>
<dbReference type="EMBL" id="SLZU01000036">
    <property type="protein sequence ID" value="TCS53205.1"/>
    <property type="molecule type" value="Genomic_DNA"/>
</dbReference>
<dbReference type="RefSeq" id="WP_132248807.1">
    <property type="nucleotide sequence ID" value="NZ_CBDUOC010000101.1"/>
</dbReference>
<dbReference type="Proteomes" id="UP000295696">
    <property type="component" value="Unassembled WGS sequence"/>
</dbReference>
<protein>
    <submittedName>
        <fullName evidence="6">IclR family transcriptional regulator</fullName>
    </submittedName>
</protein>
<dbReference type="OrthoDB" id="2633250at2"/>
<organism evidence="6 7">
    <name type="scientific">Primorskyibacter sedentarius</name>
    <dbReference type="NCBI Taxonomy" id="745311"/>
    <lineage>
        <taxon>Bacteria</taxon>
        <taxon>Pseudomonadati</taxon>
        <taxon>Pseudomonadota</taxon>
        <taxon>Alphaproteobacteria</taxon>
        <taxon>Rhodobacterales</taxon>
        <taxon>Roseobacteraceae</taxon>
        <taxon>Primorskyibacter</taxon>
    </lineage>
</organism>
<keyword evidence="3" id="KW-0804">Transcription</keyword>
<feature type="binding site" evidence="4">
    <location>
        <position position="372"/>
    </location>
    <ligand>
        <name>substrate</name>
    </ligand>
</feature>
<dbReference type="CDD" id="cd00090">
    <property type="entry name" value="HTH_ARSR"/>
    <property type="match status" value="1"/>
</dbReference>
<dbReference type="InterPro" id="IPR036388">
    <property type="entry name" value="WH-like_DNA-bd_sf"/>
</dbReference>
<keyword evidence="4" id="KW-0862">Zinc</keyword>
<name>A0A4R3IR62_9RHOB</name>
<dbReference type="InterPro" id="IPR029016">
    <property type="entry name" value="GAF-like_dom_sf"/>
</dbReference>
<dbReference type="GO" id="GO:0005509">
    <property type="term" value="F:calcium ion binding"/>
    <property type="evidence" value="ECO:0007669"/>
    <property type="project" value="TreeGrafter"/>
</dbReference>
<reference evidence="6 7" key="1">
    <citation type="submission" date="2019-03" db="EMBL/GenBank/DDBJ databases">
        <title>Genomic Encyclopedia of Type Strains, Phase IV (KMG-IV): sequencing the most valuable type-strain genomes for metagenomic binning, comparative biology and taxonomic classification.</title>
        <authorList>
            <person name="Goeker M."/>
        </authorList>
    </citation>
    <scope>NUCLEOTIDE SEQUENCE [LARGE SCALE GENOMIC DNA]</scope>
    <source>
        <strain evidence="6 7">DSM 104836</strain>
    </source>
</reference>
<dbReference type="SMART" id="SM00346">
    <property type="entry name" value="HTH_ICLR"/>
    <property type="match status" value="1"/>
</dbReference>